<dbReference type="EMBL" id="JAMXFA010000052">
    <property type="protein sequence ID" value="MCT7981096.1"/>
    <property type="molecule type" value="Genomic_DNA"/>
</dbReference>
<accession>A0ABT2NIH6</accession>
<protein>
    <submittedName>
        <fullName evidence="1">Uncharacterized protein</fullName>
    </submittedName>
</protein>
<proteinExistence type="predicted"/>
<reference evidence="1 2" key="1">
    <citation type="journal article" date="2022" name="Front. Microbiol.">
        <title>High genomic differentiation and limited gene flow indicate recent cryptic speciation within the genus Laspinema (cyanobacteria).</title>
        <authorList>
            <person name="Stanojkovic A."/>
            <person name="Skoupy S."/>
            <person name="Skaloud P."/>
            <person name="Dvorak P."/>
        </authorList>
    </citation>
    <scope>NUCLEOTIDE SEQUENCE [LARGE SCALE GENOMIC DNA]</scope>
    <source>
        <strain evidence="1 2">D3b</strain>
    </source>
</reference>
<sequence>MKTTHLQGFLLAIGYRITSTSPGRSPINVSFDSSRADSSECRFNRVS</sequence>
<comment type="caution">
    <text evidence="1">The sequence shown here is derived from an EMBL/GenBank/DDBJ whole genome shotgun (WGS) entry which is preliminary data.</text>
</comment>
<name>A0ABT2NIH6_9CYAN</name>
<evidence type="ECO:0000313" key="2">
    <source>
        <dbReference type="Proteomes" id="UP001525961"/>
    </source>
</evidence>
<evidence type="ECO:0000313" key="1">
    <source>
        <dbReference type="EMBL" id="MCT7981096.1"/>
    </source>
</evidence>
<dbReference type="RefSeq" id="WP_261237320.1">
    <property type="nucleotide sequence ID" value="NZ_JAMXFA010000052.1"/>
</dbReference>
<gene>
    <name evidence="1" type="ORF">NG792_25540</name>
</gene>
<keyword evidence="2" id="KW-1185">Reference proteome</keyword>
<organism evidence="1 2">
    <name type="scientific">Laspinema olomoucense D3b</name>
    <dbReference type="NCBI Taxonomy" id="2953688"/>
    <lineage>
        <taxon>Bacteria</taxon>
        <taxon>Bacillati</taxon>
        <taxon>Cyanobacteriota</taxon>
        <taxon>Cyanophyceae</taxon>
        <taxon>Oscillatoriophycideae</taxon>
        <taxon>Oscillatoriales</taxon>
        <taxon>Laspinemataceae</taxon>
        <taxon>Laspinema</taxon>
        <taxon>Laspinema olomoucense</taxon>
    </lineage>
</organism>
<dbReference type="Proteomes" id="UP001525961">
    <property type="component" value="Unassembled WGS sequence"/>
</dbReference>